<dbReference type="RefSeq" id="XP_005704759.1">
    <property type="nucleotide sequence ID" value="XM_005704702.1"/>
</dbReference>
<evidence type="ECO:0000256" key="1">
    <source>
        <dbReference type="SAM" id="MobiDB-lite"/>
    </source>
</evidence>
<keyword evidence="3" id="KW-1185">Reference proteome</keyword>
<dbReference type="Pfam" id="PF10245">
    <property type="entry name" value="MRP-S22"/>
    <property type="match status" value="1"/>
</dbReference>
<name>M2XXS3_GALSU</name>
<dbReference type="InterPro" id="IPR019374">
    <property type="entry name" value="Ribosomal_mS22"/>
</dbReference>
<gene>
    <name evidence="2" type="ORF">Gasu_42410</name>
</gene>
<accession>M2XXS3</accession>
<organism evidence="2 3">
    <name type="scientific">Galdieria sulphuraria</name>
    <name type="common">Red alga</name>
    <dbReference type="NCBI Taxonomy" id="130081"/>
    <lineage>
        <taxon>Eukaryota</taxon>
        <taxon>Rhodophyta</taxon>
        <taxon>Bangiophyceae</taxon>
        <taxon>Galdieriales</taxon>
        <taxon>Galdieriaceae</taxon>
        <taxon>Galdieria</taxon>
    </lineage>
</organism>
<dbReference type="GeneID" id="17087093"/>
<evidence type="ECO:0000313" key="3">
    <source>
        <dbReference type="Proteomes" id="UP000030680"/>
    </source>
</evidence>
<dbReference type="EMBL" id="KB454522">
    <property type="protein sequence ID" value="EME28239.1"/>
    <property type="molecule type" value="Genomic_DNA"/>
</dbReference>
<dbReference type="Gramene" id="EME28239">
    <property type="protein sequence ID" value="EME28239"/>
    <property type="gene ID" value="Gasu_42410"/>
</dbReference>
<dbReference type="OrthoDB" id="6910at2759"/>
<feature type="region of interest" description="Disordered" evidence="1">
    <location>
        <begin position="128"/>
        <end position="153"/>
    </location>
</feature>
<sequence>MTTAIKCMKQEMATYPREVWKRVLKTCNLFLKRSQTTVSSTSQDILPEPILTTTVKERILELYKADPEKWSKQVLASRFKVSERTIKFLVETDRLAQSVVTRLDQEAVQHFQKMYEKRKSVESSSLLSNQRAAFSEPQPKPSASIRSWPKLERKDDLTGETTDDVLQQLGFRTIGTTKEDKQSVEKEVETVKNYLEPSPEASYKSLGLLEDAVSPRRTKYLFVDISRKVRSDCRPIYVRDFDGKLRDANREERLKVLVALGGPYDILKPYLKEYYLEKPLSQQVEEKVALQTKVALWRKLKKAKKKARRKGQSVETPKE</sequence>
<dbReference type="Proteomes" id="UP000030680">
    <property type="component" value="Unassembled WGS sequence"/>
</dbReference>
<proteinExistence type="predicted"/>
<dbReference type="AlphaFoldDB" id="M2XXS3"/>
<reference evidence="3" key="1">
    <citation type="journal article" date="2013" name="Science">
        <title>Gene transfer from bacteria and archaea facilitated evolution of an extremophilic eukaryote.</title>
        <authorList>
            <person name="Schonknecht G."/>
            <person name="Chen W.H."/>
            <person name="Ternes C.M."/>
            <person name="Barbier G.G."/>
            <person name="Shrestha R.P."/>
            <person name="Stanke M."/>
            <person name="Brautigam A."/>
            <person name="Baker B.J."/>
            <person name="Banfield J.F."/>
            <person name="Garavito R.M."/>
            <person name="Carr K."/>
            <person name="Wilkerson C."/>
            <person name="Rensing S.A."/>
            <person name="Gagneul D."/>
            <person name="Dickenson N.E."/>
            <person name="Oesterhelt C."/>
            <person name="Lercher M.J."/>
            <person name="Weber A.P."/>
        </authorList>
    </citation>
    <scope>NUCLEOTIDE SEQUENCE [LARGE SCALE GENOMIC DNA]</scope>
    <source>
        <strain evidence="3">074W</strain>
    </source>
</reference>
<protein>
    <submittedName>
        <fullName evidence="2">Uncharacterized protein</fullName>
    </submittedName>
</protein>
<dbReference type="KEGG" id="gsl:Gasu_42410"/>
<evidence type="ECO:0000313" key="2">
    <source>
        <dbReference type="EMBL" id="EME28239.1"/>
    </source>
</evidence>